<keyword evidence="3" id="KW-1185">Reference proteome</keyword>
<feature type="region of interest" description="Disordered" evidence="1">
    <location>
        <begin position="342"/>
        <end position="381"/>
    </location>
</feature>
<reference evidence="3" key="1">
    <citation type="submission" date="2019-06" db="EMBL/GenBank/DDBJ databases">
        <authorList>
            <person name="Broberg M."/>
        </authorList>
    </citation>
    <scope>NUCLEOTIDE SEQUENCE [LARGE SCALE GENOMIC DNA]</scope>
</reference>
<dbReference type="OrthoDB" id="4367324at2759"/>
<reference evidence="2 3" key="2">
    <citation type="submission" date="2021-10" db="EMBL/GenBank/DDBJ databases">
        <authorList>
            <person name="Piombo E."/>
        </authorList>
    </citation>
    <scope>NUCLEOTIDE SEQUENCE [LARGE SCALE GENOMIC DNA]</scope>
</reference>
<feature type="compositionally biased region" description="Polar residues" evidence="1">
    <location>
        <begin position="357"/>
        <end position="368"/>
    </location>
</feature>
<comment type="caution">
    <text evidence="2">The sequence shown here is derived from an EMBL/GenBank/DDBJ whole genome shotgun (WGS) entry which is preliminary data.</text>
</comment>
<organism evidence="2 3">
    <name type="scientific">Clonostachys byssicola</name>
    <dbReference type="NCBI Taxonomy" id="160290"/>
    <lineage>
        <taxon>Eukaryota</taxon>
        <taxon>Fungi</taxon>
        <taxon>Dikarya</taxon>
        <taxon>Ascomycota</taxon>
        <taxon>Pezizomycotina</taxon>
        <taxon>Sordariomycetes</taxon>
        <taxon>Hypocreomycetidae</taxon>
        <taxon>Hypocreales</taxon>
        <taxon>Bionectriaceae</taxon>
        <taxon>Clonostachys</taxon>
    </lineage>
</organism>
<name>A0A9N9UC36_9HYPO</name>
<dbReference type="Proteomes" id="UP000754883">
    <property type="component" value="Unassembled WGS sequence"/>
</dbReference>
<sequence>MASDTTIFGFLTYPNPTLDRGDETNVNKTNTVHHDYANPKWIAEWPEMQDLKVFREAFGGKLWEEAHREGRDLQRPRMYPSDNTVINEIQSTELFNKWNKQCVMEGLQPILETYRPLIWAHGQDVTGVTLSPPQPHPLKTREQPVRDCSPKSVYRRASLDRLRPDSSSIPSYPDPLRQEEPENFLKEYKVAAKWKSSWIKEKQVVNESGLWLFSTNSTTWPIKQAFTYCLKYSCRYACILTSEELFLFRVRPMGKEPSTANPTLLRRRMQHNALLEYVSIPWSNHCQGEPKAYNEWTINLALWFMHVAAGHSSRIQWSYPPLVEETALPLKHLRLQGQALSPVEEDAGDHSGECTEDSSLLSGAQFSSPPGEILSKDSEKDGQDTIQFKGEIILVSKGETIYISKGKVIHISKS</sequence>
<accession>A0A9N9UC36</accession>
<protein>
    <submittedName>
        <fullName evidence="2">Uncharacterized protein</fullName>
    </submittedName>
</protein>
<dbReference type="AlphaFoldDB" id="A0A9N9UC36"/>
<proteinExistence type="predicted"/>
<gene>
    <name evidence="2" type="ORF">CBYS24578_00007891</name>
</gene>
<evidence type="ECO:0000313" key="3">
    <source>
        <dbReference type="Proteomes" id="UP000754883"/>
    </source>
</evidence>
<dbReference type="EMBL" id="CABFNO020001405">
    <property type="protein sequence ID" value="CAG9986694.1"/>
    <property type="molecule type" value="Genomic_DNA"/>
</dbReference>
<evidence type="ECO:0000256" key="1">
    <source>
        <dbReference type="SAM" id="MobiDB-lite"/>
    </source>
</evidence>
<evidence type="ECO:0000313" key="2">
    <source>
        <dbReference type="EMBL" id="CAG9986694.1"/>
    </source>
</evidence>